<dbReference type="GO" id="GO:0009247">
    <property type="term" value="P:glycolipid biosynthetic process"/>
    <property type="evidence" value="ECO:0007669"/>
    <property type="project" value="InterPro"/>
</dbReference>
<dbReference type="Pfam" id="PF03567">
    <property type="entry name" value="Sulfotransfer_2"/>
    <property type="match status" value="1"/>
</dbReference>
<organism evidence="10">
    <name type="scientific">Attheya septentrionalis</name>
    <dbReference type="NCBI Taxonomy" id="420275"/>
    <lineage>
        <taxon>Eukaryota</taxon>
        <taxon>Sar</taxon>
        <taxon>Stramenopiles</taxon>
        <taxon>Ochrophyta</taxon>
        <taxon>Bacillariophyta</taxon>
        <taxon>Coscinodiscophyceae</taxon>
        <taxon>Chaetocerotophycidae</taxon>
        <taxon>Chaetocerotales</taxon>
        <taxon>Attheyaceae</taxon>
        <taxon>Attheya</taxon>
    </lineage>
</organism>
<dbReference type="AlphaFoldDB" id="A0A7S2U8K8"/>
<evidence type="ECO:0000256" key="1">
    <source>
        <dbReference type="ARBA" id="ARBA00004323"/>
    </source>
</evidence>
<name>A0A7S2U8K8_9STRA</name>
<dbReference type="InterPro" id="IPR009729">
    <property type="entry name" value="Gal-3-0_sulfotransfrase"/>
</dbReference>
<keyword evidence="8" id="KW-0472">Membrane</keyword>
<dbReference type="PANTHER" id="PTHR14647">
    <property type="entry name" value="GALACTOSE-3-O-SULFOTRANSFERASE"/>
    <property type="match status" value="1"/>
</dbReference>
<evidence type="ECO:0000256" key="2">
    <source>
        <dbReference type="ARBA" id="ARBA00008124"/>
    </source>
</evidence>
<sequence>MYSIELLGHLKIRVCVALLLFVLVFQSTRLWRNGHTLRRETVLSIRSKPVATSNSASDIPYPFYNETCEDEHPENFARAFELWPSKVPLPCYEPDRNWKSSASQYTKTRKGLIFLSPFKTGSTTATGVHLRLARNIALRQHAKFDVCKNRFRHTKAVHLVPNRSRDQSFLWTIVRDPTKRAVSSFFYDMSGHQDPTDAHFKKWIRILATSNRLKDHYLRRFATSPLRYIRSGEEGGYTYTRKDNDIEIVKNIFADYDFMAITERMDESLVAMSMLMGAPLADILYIIDNKSGGQFSRHSTRDKCKYLLPSFVTSGMKEFFRSAFWQDIVHWDHVIYQAANRSLDMTIERLGPKFKRKLAQYRTAKEMALLRCAPRTVFPCSEGGEFRPDNATDCMYLDTGCGNECLDEVATELDLW</sequence>
<evidence type="ECO:0008006" key="11">
    <source>
        <dbReference type="Google" id="ProtNLM"/>
    </source>
</evidence>
<gene>
    <name evidence="10" type="ORF">ASEP1449_LOCUS2497</name>
</gene>
<comment type="similarity">
    <text evidence="2">Belongs to the galactose-3-O-sulfotransferase family.</text>
</comment>
<reference evidence="10" key="1">
    <citation type="submission" date="2021-01" db="EMBL/GenBank/DDBJ databases">
        <authorList>
            <person name="Corre E."/>
            <person name="Pelletier E."/>
            <person name="Niang G."/>
            <person name="Scheremetjew M."/>
            <person name="Finn R."/>
            <person name="Kale V."/>
            <person name="Holt S."/>
            <person name="Cochrane G."/>
            <person name="Meng A."/>
            <person name="Brown T."/>
            <person name="Cohen L."/>
        </authorList>
    </citation>
    <scope>NUCLEOTIDE SEQUENCE</scope>
    <source>
        <strain evidence="10">CCMP2084</strain>
    </source>
</reference>
<evidence type="ECO:0000256" key="9">
    <source>
        <dbReference type="ARBA" id="ARBA00023180"/>
    </source>
</evidence>
<evidence type="ECO:0000256" key="6">
    <source>
        <dbReference type="ARBA" id="ARBA00022989"/>
    </source>
</evidence>
<dbReference type="EMBL" id="HBHQ01003758">
    <property type="protein sequence ID" value="CAD9810674.1"/>
    <property type="molecule type" value="Transcribed_RNA"/>
</dbReference>
<keyword evidence="5" id="KW-0735">Signal-anchor</keyword>
<accession>A0A7S2U8K8</accession>
<dbReference type="GO" id="GO:0001733">
    <property type="term" value="F:galactosylceramide sulfotransferase activity"/>
    <property type="evidence" value="ECO:0007669"/>
    <property type="project" value="InterPro"/>
</dbReference>
<evidence type="ECO:0000256" key="8">
    <source>
        <dbReference type="ARBA" id="ARBA00023136"/>
    </source>
</evidence>
<proteinExistence type="inferred from homology"/>
<keyword evidence="9" id="KW-0325">Glycoprotein</keyword>
<dbReference type="PANTHER" id="PTHR14647:SF87">
    <property type="entry name" value="PUTATIVE-RELATED"/>
    <property type="match status" value="1"/>
</dbReference>
<dbReference type="Gene3D" id="3.40.50.300">
    <property type="entry name" value="P-loop containing nucleotide triphosphate hydrolases"/>
    <property type="match status" value="1"/>
</dbReference>
<keyword evidence="6" id="KW-1133">Transmembrane helix</keyword>
<evidence type="ECO:0000313" key="10">
    <source>
        <dbReference type="EMBL" id="CAD9810674.1"/>
    </source>
</evidence>
<protein>
    <recommendedName>
        <fullName evidence="11">Sulfotransferase domain-containing protein</fullName>
    </recommendedName>
</protein>
<evidence type="ECO:0000256" key="4">
    <source>
        <dbReference type="ARBA" id="ARBA00022692"/>
    </source>
</evidence>
<keyword evidence="7" id="KW-0333">Golgi apparatus</keyword>
<keyword evidence="4" id="KW-0812">Transmembrane</keyword>
<keyword evidence="3" id="KW-0808">Transferase</keyword>
<dbReference type="GO" id="GO:0000139">
    <property type="term" value="C:Golgi membrane"/>
    <property type="evidence" value="ECO:0007669"/>
    <property type="project" value="UniProtKB-SubCell"/>
</dbReference>
<dbReference type="InterPro" id="IPR027417">
    <property type="entry name" value="P-loop_NTPase"/>
</dbReference>
<dbReference type="InterPro" id="IPR005331">
    <property type="entry name" value="Sulfotransferase"/>
</dbReference>
<comment type="subcellular location">
    <subcellularLocation>
        <location evidence="1">Golgi apparatus membrane</location>
        <topology evidence="1">Single-pass type II membrane protein</topology>
    </subcellularLocation>
</comment>
<evidence type="ECO:0000256" key="3">
    <source>
        <dbReference type="ARBA" id="ARBA00022679"/>
    </source>
</evidence>
<evidence type="ECO:0000256" key="5">
    <source>
        <dbReference type="ARBA" id="ARBA00022968"/>
    </source>
</evidence>
<evidence type="ECO:0000256" key="7">
    <source>
        <dbReference type="ARBA" id="ARBA00023034"/>
    </source>
</evidence>